<keyword evidence="6" id="KW-0862">Zinc</keyword>
<dbReference type="GO" id="GO:0000398">
    <property type="term" value="P:mRNA splicing, via spliceosome"/>
    <property type="evidence" value="ECO:0007669"/>
    <property type="project" value="InterPro"/>
</dbReference>
<dbReference type="SMART" id="SM00451">
    <property type="entry name" value="ZnF_U1"/>
    <property type="match status" value="1"/>
</dbReference>
<dbReference type="InterPro" id="IPR024598">
    <property type="entry name" value="SF3a60/Prp9_C"/>
</dbReference>
<dbReference type="SUPFAM" id="SSF57667">
    <property type="entry name" value="beta-beta-alpha zinc fingers"/>
    <property type="match status" value="1"/>
</dbReference>
<dbReference type="GO" id="GO:0008270">
    <property type="term" value="F:zinc ion binding"/>
    <property type="evidence" value="ECO:0007669"/>
    <property type="project" value="UniProtKB-KW"/>
</dbReference>
<feature type="compositionally biased region" description="Low complexity" evidence="8">
    <location>
        <begin position="321"/>
        <end position="334"/>
    </location>
</feature>
<keyword evidence="4" id="KW-0479">Metal-binding</keyword>
<proteinExistence type="inferred from homology"/>
<dbReference type="InterPro" id="IPR003604">
    <property type="entry name" value="Matrin/U1-like-C_Znf_C2H2"/>
</dbReference>
<evidence type="ECO:0000256" key="2">
    <source>
        <dbReference type="ARBA" id="ARBA00008776"/>
    </source>
</evidence>
<evidence type="ECO:0000256" key="7">
    <source>
        <dbReference type="ARBA" id="ARBA00023242"/>
    </source>
</evidence>
<dbReference type="InterPro" id="IPR021966">
    <property type="entry name" value="SF3a60_bindingd"/>
</dbReference>
<evidence type="ECO:0000256" key="6">
    <source>
        <dbReference type="ARBA" id="ARBA00022833"/>
    </source>
</evidence>
<dbReference type="STRING" id="1037660.A0A066WI12"/>
<feature type="domain" description="Matrin-type" evidence="9">
    <location>
        <begin position="461"/>
        <end position="492"/>
    </location>
</feature>
<dbReference type="OMA" id="GPKAFQK"/>
<dbReference type="PANTHER" id="PTHR12786:SF2">
    <property type="entry name" value="SPLICING FACTOR 3A SUBUNIT 3"/>
    <property type="match status" value="1"/>
</dbReference>
<keyword evidence="3" id="KW-0597">Phosphoprotein</keyword>
<gene>
    <name evidence="10" type="ORF">K437DRAFT_253142</name>
</gene>
<dbReference type="InterPro" id="IPR013087">
    <property type="entry name" value="Znf_C2H2_type"/>
</dbReference>
<protein>
    <recommendedName>
        <fullName evidence="9">Matrin-type domain-containing protein</fullName>
    </recommendedName>
</protein>
<evidence type="ECO:0000256" key="3">
    <source>
        <dbReference type="ARBA" id="ARBA00022553"/>
    </source>
</evidence>
<dbReference type="Pfam" id="PF12874">
    <property type="entry name" value="zf-met"/>
    <property type="match status" value="1"/>
</dbReference>
<dbReference type="Pfam" id="PF16837">
    <property type="entry name" value="SF3A3"/>
    <property type="match status" value="1"/>
</dbReference>
<keyword evidence="5" id="KW-0863">Zinc-finger</keyword>
<organism evidence="10 11">
    <name type="scientific">Tilletiaria anomala (strain ATCC 24038 / CBS 436.72 / UBC 951)</name>
    <dbReference type="NCBI Taxonomy" id="1037660"/>
    <lineage>
        <taxon>Eukaryota</taxon>
        <taxon>Fungi</taxon>
        <taxon>Dikarya</taxon>
        <taxon>Basidiomycota</taxon>
        <taxon>Ustilaginomycotina</taxon>
        <taxon>Exobasidiomycetes</taxon>
        <taxon>Georgefischeriales</taxon>
        <taxon>Tilletiariaceae</taxon>
        <taxon>Tilletiaria</taxon>
    </lineage>
</organism>
<dbReference type="GeneID" id="25263489"/>
<evidence type="ECO:0000256" key="1">
    <source>
        <dbReference type="ARBA" id="ARBA00004123"/>
    </source>
</evidence>
<evidence type="ECO:0000259" key="9">
    <source>
        <dbReference type="PROSITE" id="PS50171"/>
    </source>
</evidence>
<dbReference type="FunCoup" id="A0A066WI12">
    <property type="interactions" value="965"/>
</dbReference>
<dbReference type="HOGENOM" id="CLU_027160_1_0_1"/>
<dbReference type="InterPro" id="IPR036236">
    <property type="entry name" value="Znf_C2H2_sf"/>
</dbReference>
<comment type="similarity">
    <text evidence="2">Belongs to the SF3A3 family.</text>
</comment>
<feature type="region of interest" description="Disordered" evidence="8">
    <location>
        <begin position="524"/>
        <end position="543"/>
    </location>
</feature>
<dbReference type="InParanoid" id="A0A066WI12"/>
<dbReference type="PROSITE" id="PS50171">
    <property type="entry name" value="ZF_MATRIN"/>
    <property type="match status" value="1"/>
</dbReference>
<dbReference type="RefSeq" id="XP_013246285.1">
    <property type="nucleotide sequence ID" value="XM_013390831.1"/>
</dbReference>
<dbReference type="AlphaFoldDB" id="A0A066WI12"/>
<feature type="region of interest" description="Disordered" evidence="8">
    <location>
        <begin position="386"/>
        <end position="415"/>
    </location>
</feature>
<dbReference type="InterPro" id="IPR031774">
    <property type="entry name" value="SF3A3_dom"/>
</dbReference>
<dbReference type="InterPro" id="IPR051421">
    <property type="entry name" value="RNA_Proc_DNA_Dmg_Regulator"/>
</dbReference>
<dbReference type="OrthoDB" id="2160351at2759"/>
<dbReference type="InterPro" id="IPR000690">
    <property type="entry name" value="Matrin/U1-C_Znf_C2H2"/>
</dbReference>
<reference evidence="10 11" key="1">
    <citation type="submission" date="2014-05" db="EMBL/GenBank/DDBJ databases">
        <title>Draft genome sequence of a rare smut relative, Tilletiaria anomala UBC 951.</title>
        <authorList>
            <consortium name="DOE Joint Genome Institute"/>
            <person name="Toome M."/>
            <person name="Kuo A."/>
            <person name="Henrissat B."/>
            <person name="Lipzen A."/>
            <person name="Tritt A."/>
            <person name="Yoshinaga Y."/>
            <person name="Zane M."/>
            <person name="Barry K."/>
            <person name="Grigoriev I.V."/>
            <person name="Spatafora J.W."/>
            <person name="Aimea M.C."/>
        </authorList>
    </citation>
    <scope>NUCLEOTIDE SEQUENCE [LARGE SCALE GENOMIC DNA]</scope>
    <source>
        <strain evidence="10 11">UBC 951</strain>
    </source>
</reference>
<evidence type="ECO:0000256" key="5">
    <source>
        <dbReference type="ARBA" id="ARBA00022771"/>
    </source>
</evidence>
<evidence type="ECO:0000313" key="10">
    <source>
        <dbReference type="EMBL" id="KDN53446.1"/>
    </source>
</evidence>
<comment type="subcellular location">
    <subcellularLocation>
        <location evidence="1">Nucleus</location>
    </subcellularLocation>
</comment>
<keyword evidence="7" id="KW-0539">Nucleus</keyword>
<dbReference type="Pfam" id="PF12108">
    <property type="entry name" value="SF3a60_bindingd"/>
    <property type="match status" value="1"/>
</dbReference>
<dbReference type="PANTHER" id="PTHR12786">
    <property type="entry name" value="SPLICING FACTOR SF3A-RELATED"/>
    <property type="match status" value="1"/>
</dbReference>
<evidence type="ECO:0000313" key="11">
    <source>
        <dbReference type="Proteomes" id="UP000027361"/>
    </source>
</evidence>
<dbReference type="Pfam" id="PF11931">
    <property type="entry name" value="SF3a60_Prp9_C"/>
    <property type="match status" value="1"/>
</dbReference>
<evidence type="ECO:0000256" key="4">
    <source>
        <dbReference type="ARBA" id="ARBA00022723"/>
    </source>
</evidence>
<dbReference type="PROSITE" id="PS00028">
    <property type="entry name" value="ZINC_FINGER_C2H2_1"/>
    <property type="match status" value="1"/>
</dbReference>
<keyword evidence="11" id="KW-1185">Reference proteome</keyword>
<feature type="compositionally biased region" description="Basic and acidic residues" evidence="8">
    <location>
        <begin position="386"/>
        <end position="400"/>
    </location>
</feature>
<dbReference type="Proteomes" id="UP000027361">
    <property type="component" value="Unassembled WGS sequence"/>
</dbReference>
<dbReference type="EMBL" id="JMSN01000002">
    <property type="protein sequence ID" value="KDN53446.1"/>
    <property type="molecule type" value="Genomic_DNA"/>
</dbReference>
<dbReference type="GO" id="GO:0003723">
    <property type="term" value="F:RNA binding"/>
    <property type="evidence" value="ECO:0007669"/>
    <property type="project" value="InterPro"/>
</dbReference>
<sequence>MADTSIFEVARATHEEIERYEQAAVDLLMSSSSSSTLGHKEHLKRDHKISELLDRIVSRKQYLKELYADVNGERTRELEQLSSTTISGAVDPFGEFYKRLNRIKDYHRKYPQAAPETFVVDFTSLESSSGLPSEGASGSAEIAAAAAGLGGLDFVDRMFSGEESSGRFMDLYTQHDMYMNLKGVKRLPYVVYLDHFDKLSGEESRIPHEAKRTEAYRKYLSSLKSYLATFLRKTRPLEDVDVVEERALATFEEDWAAGTVPGLGKDVQPTAASESKAAMAGNAMSIDGQGIWCEACRRFYSKQTVYDAHLKSPKHQKAAGRLAAAAGADTNGEGNSNGSGVGKSKQTSGAGSDEKVKITVRLELLVQAYAKELDSIRNETKSNVERRAALTERERQAEAERAEEEANNPDAAGAAESAVAAVDEDGEDNEKIYNPLRLPLGWDGKPIPYWLYKLHGLGVDYKCEICSDYVYQGRKNFEKHFQESRHAFGMRALGLPNTKHFHEITKIPDALALADKLKKQGRALAEEQGDAEEVEDEHGNTYSRKTYDMMKRQGLL</sequence>
<feature type="region of interest" description="Disordered" evidence="8">
    <location>
        <begin position="321"/>
        <end position="353"/>
    </location>
</feature>
<accession>A0A066WI12</accession>
<dbReference type="GO" id="GO:0005681">
    <property type="term" value="C:spliceosomal complex"/>
    <property type="evidence" value="ECO:0007669"/>
    <property type="project" value="InterPro"/>
</dbReference>
<comment type="caution">
    <text evidence="10">The sequence shown here is derived from an EMBL/GenBank/DDBJ whole genome shotgun (WGS) entry which is preliminary data.</text>
</comment>
<evidence type="ECO:0000256" key="8">
    <source>
        <dbReference type="SAM" id="MobiDB-lite"/>
    </source>
</evidence>
<feature type="compositionally biased region" description="Acidic residues" evidence="8">
    <location>
        <begin position="527"/>
        <end position="536"/>
    </location>
</feature>
<name>A0A066WI12_TILAU</name>